<dbReference type="eggNOG" id="COG3755">
    <property type="taxonomic scope" value="Bacteria"/>
</dbReference>
<gene>
    <name evidence="3" type="ORF">A6J80_20755</name>
</gene>
<dbReference type="Gene3D" id="1.20.1270.180">
    <property type="match status" value="1"/>
</dbReference>
<keyword evidence="1" id="KW-0732">Signal</keyword>
<keyword evidence="4" id="KW-1185">Reference proteome</keyword>
<dbReference type="Proteomes" id="UP000191257">
    <property type="component" value="Plasmid unnamed3"/>
</dbReference>
<evidence type="ECO:0000313" key="3">
    <source>
        <dbReference type="EMBL" id="ARC38733.1"/>
    </source>
</evidence>
<accession>A0A1V0GXZ5</accession>
<feature type="chain" id="PRO_5012459938" evidence="1">
    <location>
        <begin position="21"/>
        <end position="135"/>
    </location>
</feature>
<keyword evidence="3" id="KW-0614">Plasmid</keyword>
<dbReference type="Pfam" id="PF07007">
    <property type="entry name" value="LprI"/>
    <property type="match status" value="1"/>
</dbReference>
<organism evidence="3 4">
    <name type="scientific">Paracoccus yeei</name>
    <dbReference type="NCBI Taxonomy" id="147645"/>
    <lineage>
        <taxon>Bacteria</taxon>
        <taxon>Pseudomonadati</taxon>
        <taxon>Pseudomonadota</taxon>
        <taxon>Alphaproteobacteria</taxon>
        <taxon>Rhodobacterales</taxon>
        <taxon>Paracoccaceae</taxon>
        <taxon>Paracoccus</taxon>
    </lineage>
</organism>
<dbReference type="EMBL" id="CP020443">
    <property type="protein sequence ID" value="ARC38733.1"/>
    <property type="molecule type" value="Genomic_DNA"/>
</dbReference>
<name>A0A1V0GXZ5_9RHOB</name>
<sequence>MKITMLTVALALAMPAFAPAKDTCADAADQATLNQCAGESFEKSDKTLNDLYKQIEARLKDDADTRKRLVQAQRDWIRFRDAECDFQTAGAAGGSVMPMLVAQCRDDLTQARVKAFEGYLNCEEGDLGCPVPPAD</sequence>
<dbReference type="KEGG" id="pye:A6J80_20755"/>
<reference evidence="3" key="1">
    <citation type="submission" date="2017-12" db="EMBL/GenBank/DDBJ databases">
        <title>FDA dAtabase for Regulatory Grade micrObial Sequences (FDA-ARGOS): Supporting development and validation of Infectious Disease Dx tests.</title>
        <authorList>
            <person name="Campos J."/>
            <person name="Goldberg B."/>
            <person name="Tallon L."/>
            <person name="Sadzewicz L."/>
            <person name="Sengamalay N."/>
            <person name="Ott S."/>
            <person name="Godinez A."/>
            <person name="Nagaraj S."/>
            <person name="Vyas G."/>
            <person name="Aluvathingal J."/>
            <person name="Nadendla S."/>
            <person name="Geyer C."/>
            <person name="Nandy P."/>
            <person name="Hobson J."/>
            <person name="Sichtig H."/>
        </authorList>
    </citation>
    <scope>NUCLEOTIDE SEQUENCE</scope>
    <source>
        <strain evidence="3">FDAARGOS_252</strain>
        <plasmid evidence="3">unnamed3</plasmid>
    </source>
</reference>
<dbReference type="InterPro" id="IPR009739">
    <property type="entry name" value="LprI-like_N"/>
</dbReference>
<dbReference type="AlphaFoldDB" id="A0A1V0GXZ5"/>
<evidence type="ECO:0000313" key="4">
    <source>
        <dbReference type="Proteomes" id="UP000191257"/>
    </source>
</evidence>
<evidence type="ECO:0000259" key="2">
    <source>
        <dbReference type="Pfam" id="PF07007"/>
    </source>
</evidence>
<protein>
    <submittedName>
        <fullName evidence="3">DUF1311 domain-containing protein</fullName>
    </submittedName>
</protein>
<evidence type="ECO:0000256" key="1">
    <source>
        <dbReference type="SAM" id="SignalP"/>
    </source>
</evidence>
<dbReference type="RefSeq" id="WP_080623022.1">
    <property type="nucleotide sequence ID" value="NZ_CAWMZI010000004.1"/>
</dbReference>
<proteinExistence type="predicted"/>
<feature type="domain" description="Lysozyme inhibitor LprI-like N-terminal" evidence="2">
    <location>
        <begin position="24"/>
        <end position="114"/>
    </location>
</feature>
<geneLocation type="plasmid" evidence="3 4">
    <name>unnamed3</name>
</geneLocation>
<feature type="signal peptide" evidence="1">
    <location>
        <begin position="1"/>
        <end position="20"/>
    </location>
</feature>
<dbReference type="PANTHER" id="PTHR39176:SF1">
    <property type="entry name" value="PERIPLASMIC PROTEIN"/>
    <property type="match status" value="1"/>
</dbReference>
<dbReference type="PANTHER" id="PTHR39176">
    <property type="entry name" value="PERIPLASMIC PROTEIN-RELATED"/>
    <property type="match status" value="1"/>
</dbReference>